<protein>
    <recommendedName>
        <fullName evidence="4">Secreted protein</fullName>
    </recommendedName>
</protein>
<sequence length="76" mass="8563">MNLRVPLRSAVILASPWILQPACTLPLQPAPAYTVNKLLPFFHYLLLRVCFGVRTPPQTLTVNPPPPGQEKLFDWV</sequence>
<feature type="chain" id="PRO_5040333592" description="Secreted protein" evidence="1">
    <location>
        <begin position="25"/>
        <end position="76"/>
    </location>
</feature>
<dbReference type="EMBL" id="CADEAL010002705">
    <property type="protein sequence ID" value="CAB1441782.1"/>
    <property type="molecule type" value="Genomic_DNA"/>
</dbReference>
<reference evidence="2" key="1">
    <citation type="submission" date="2020-03" db="EMBL/GenBank/DDBJ databases">
        <authorList>
            <person name="Weist P."/>
        </authorList>
    </citation>
    <scope>NUCLEOTIDE SEQUENCE</scope>
</reference>
<comment type="caution">
    <text evidence="2">The sequence shown here is derived from an EMBL/GenBank/DDBJ whole genome shotgun (WGS) entry which is preliminary data.</text>
</comment>
<feature type="signal peptide" evidence="1">
    <location>
        <begin position="1"/>
        <end position="24"/>
    </location>
</feature>
<dbReference type="Proteomes" id="UP001153269">
    <property type="component" value="Unassembled WGS sequence"/>
</dbReference>
<keyword evidence="1" id="KW-0732">Signal</keyword>
<evidence type="ECO:0000256" key="1">
    <source>
        <dbReference type="SAM" id="SignalP"/>
    </source>
</evidence>
<evidence type="ECO:0000313" key="3">
    <source>
        <dbReference type="Proteomes" id="UP001153269"/>
    </source>
</evidence>
<proteinExistence type="predicted"/>
<accession>A0A9N7YXN5</accession>
<evidence type="ECO:0008006" key="4">
    <source>
        <dbReference type="Google" id="ProtNLM"/>
    </source>
</evidence>
<gene>
    <name evidence="2" type="ORF">PLEPLA_LOCUS29514</name>
</gene>
<name>A0A9N7YXN5_PLEPL</name>
<dbReference type="AlphaFoldDB" id="A0A9N7YXN5"/>
<evidence type="ECO:0000313" key="2">
    <source>
        <dbReference type="EMBL" id="CAB1441782.1"/>
    </source>
</evidence>
<keyword evidence="3" id="KW-1185">Reference proteome</keyword>
<organism evidence="2 3">
    <name type="scientific">Pleuronectes platessa</name>
    <name type="common">European plaice</name>
    <dbReference type="NCBI Taxonomy" id="8262"/>
    <lineage>
        <taxon>Eukaryota</taxon>
        <taxon>Metazoa</taxon>
        <taxon>Chordata</taxon>
        <taxon>Craniata</taxon>
        <taxon>Vertebrata</taxon>
        <taxon>Euteleostomi</taxon>
        <taxon>Actinopterygii</taxon>
        <taxon>Neopterygii</taxon>
        <taxon>Teleostei</taxon>
        <taxon>Neoteleostei</taxon>
        <taxon>Acanthomorphata</taxon>
        <taxon>Carangaria</taxon>
        <taxon>Pleuronectiformes</taxon>
        <taxon>Pleuronectoidei</taxon>
        <taxon>Pleuronectidae</taxon>
        <taxon>Pleuronectes</taxon>
    </lineage>
</organism>